<sequence>MFLRSVLHGQCLLIAVIILSVIVIIYFTITLEHLHRIYNILDITHLQDVLLSNSNPTPGRTIFFHETTCNNRSSEDSQFQVMNLTVRQACAIESAALHNPNFDVFVLFTCPTRRPLSIAQKSLINAIESYSNVQFRQLDVKRYAKGTPVEVWIKKGYVLKGRFPVHHTSDLLRLISLYRYGGIYMDMDVIVLRSLEDVPLNYLGAETFDLLGNAVISLKPNGTGHEIAELFLRDFQINYNGRHYVDNGPALVTRVVTAICGVKLVKAIQEDSKTCRGLKLFNSTAFYAIPWQQWEHLTKPQYLKDTMEKTKDSYLIHLWNKVSSRGLIKVGSNTAYGKYAEKHCPKSYAAAGEYF</sequence>
<evidence type="ECO:0000256" key="5">
    <source>
        <dbReference type="ARBA" id="ARBA00023034"/>
    </source>
</evidence>
<comment type="subcellular location">
    <subcellularLocation>
        <location evidence="1">Golgi apparatus membrane</location>
        <topology evidence="1">Single-pass type II membrane protein</topology>
    </subcellularLocation>
</comment>
<dbReference type="InterPro" id="IPR007652">
    <property type="entry name" value="A1-4-GlycosylTfrase_dom"/>
</dbReference>
<dbReference type="OrthoDB" id="409543at2759"/>
<dbReference type="Pfam" id="PF04488">
    <property type="entry name" value="Gly_transf_sug"/>
    <property type="match status" value="1"/>
</dbReference>
<dbReference type="InterPro" id="IPR029044">
    <property type="entry name" value="Nucleotide-diphossugar_trans"/>
</dbReference>
<dbReference type="OMA" id="ICAQQEN"/>
<evidence type="ECO:0000256" key="3">
    <source>
        <dbReference type="ARBA" id="ARBA00022676"/>
    </source>
</evidence>
<name>B4JA59_DROGR</name>
<dbReference type="AlphaFoldDB" id="B4JA59"/>
<dbReference type="eggNOG" id="KOG1928">
    <property type="taxonomic scope" value="Eukaryota"/>
</dbReference>
<dbReference type="Gene3D" id="3.90.550.20">
    <property type="match status" value="1"/>
</dbReference>
<dbReference type="STRING" id="7222.B4JA59"/>
<keyword evidence="10" id="KW-1185">Reference proteome</keyword>
<dbReference type="SUPFAM" id="SSF53448">
    <property type="entry name" value="Nucleotide-diphospho-sugar transferases"/>
    <property type="match status" value="1"/>
</dbReference>
<dbReference type="GO" id="GO:0000139">
    <property type="term" value="C:Golgi membrane"/>
    <property type="evidence" value="ECO:0007669"/>
    <property type="project" value="UniProtKB-SubCell"/>
</dbReference>
<proteinExistence type="inferred from homology"/>
<comment type="similarity">
    <text evidence="2">Belongs to the glycosyltransferase 32 family.</text>
</comment>
<dbReference type="Pfam" id="PF04572">
    <property type="entry name" value="Gb3_synth"/>
    <property type="match status" value="1"/>
</dbReference>
<keyword evidence="3" id="KW-0328">Glycosyltransferase</keyword>
<evidence type="ECO:0000256" key="6">
    <source>
        <dbReference type="ARBA" id="ARBA00023136"/>
    </source>
</evidence>
<dbReference type="GO" id="GO:0006688">
    <property type="term" value="P:glycosphingolipid biosynthetic process"/>
    <property type="evidence" value="ECO:0007669"/>
    <property type="project" value="TreeGrafter"/>
</dbReference>
<dbReference type="PANTHER" id="PTHR12042">
    <property type="entry name" value="LACTOSYLCERAMIDE 4-ALPHA-GALACTOSYLTRANSFERASE ALPHA- 1,4-GALACTOSYLTRANSFERASE"/>
    <property type="match status" value="1"/>
</dbReference>
<organism evidence="10">
    <name type="scientific">Drosophila grimshawi</name>
    <name type="common">Hawaiian fruit fly</name>
    <name type="synonym">Idiomyia grimshawi</name>
    <dbReference type="NCBI Taxonomy" id="7222"/>
    <lineage>
        <taxon>Eukaryota</taxon>
        <taxon>Metazoa</taxon>
        <taxon>Ecdysozoa</taxon>
        <taxon>Arthropoda</taxon>
        <taxon>Hexapoda</taxon>
        <taxon>Insecta</taxon>
        <taxon>Pterygota</taxon>
        <taxon>Neoptera</taxon>
        <taxon>Endopterygota</taxon>
        <taxon>Diptera</taxon>
        <taxon>Brachycera</taxon>
        <taxon>Muscomorpha</taxon>
        <taxon>Ephydroidea</taxon>
        <taxon>Drosophilidae</taxon>
        <taxon>Drosophila</taxon>
        <taxon>Hawaiian Drosophila</taxon>
    </lineage>
</organism>
<dbReference type="EMBL" id="CH916368">
    <property type="protein sequence ID" value="EDW03733.1"/>
    <property type="molecule type" value="Genomic_DNA"/>
</dbReference>
<evidence type="ECO:0000256" key="7">
    <source>
        <dbReference type="SAM" id="Phobius"/>
    </source>
</evidence>
<evidence type="ECO:0000256" key="2">
    <source>
        <dbReference type="ARBA" id="ARBA00009003"/>
    </source>
</evidence>
<dbReference type="PANTHER" id="PTHR12042:SF21">
    <property type="entry name" value="ALPHA1,4-GALACTOSYLTRANSFERASE 1-RELATED"/>
    <property type="match status" value="1"/>
</dbReference>
<evidence type="ECO:0000256" key="4">
    <source>
        <dbReference type="ARBA" id="ARBA00022679"/>
    </source>
</evidence>
<evidence type="ECO:0000259" key="8">
    <source>
        <dbReference type="Pfam" id="PF04572"/>
    </source>
</evidence>
<dbReference type="KEGG" id="dgr:6562021"/>
<reference evidence="9 10" key="1">
    <citation type="journal article" date="2007" name="Nature">
        <title>Evolution of genes and genomes on the Drosophila phylogeny.</title>
        <authorList>
            <consortium name="Drosophila 12 Genomes Consortium"/>
            <person name="Clark A.G."/>
            <person name="Eisen M.B."/>
            <person name="Smith D.R."/>
            <person name="Bergman C.M."/>
            <person name="Oliver B."/>
            <person name="Markow T.A."/>
            <person name="Kaufman T.C."/>
            <person name="Kellis M."/>
            <person name="Gelbart W."/>
            <person name="Iyer V.N."/>
            <person name="Pollard D.A."/>
            <person name="Sackton T.B."/>
            <person name="Larracuente A.M."/>
            <person name="Singh N.D."/>
            <person name="Abad J.P."/>
            <person name="Abt D.N."/>
            <person name="Adryan B."/>
            <person name="Aguade M."/>
            <person name="Akashi H."/>
            <person name="Anderson W.W."/>
            <person name="Aquadro C.F."/>
            <person name="Ardell D.H."/>
            <person name="Arguello R."/>
            <person name="Artieri C.G."/>
            <person name="Barbash D.A."/>
            <person name="Barker D."/>
            <person name="Barsanti P."/>
            <person name="Batterham P."/>
            <person name="Batzoglou S."/>
            <person name="Begun D."/>
            <person name="Bhutkar A."/>
            <person name="Blanco E."/>
            <person name="Bosak S.A."/>
            <person name="Bradley R.K."/>
            <person name="Brand A.D."/>
            <person name="Brent M.R."/>
            <person name="Brooks A.N."/>
            <person name="Brown R.H."/>
            <person name="Butlin R.K."/>
            <person name="Caggese C."/>
            <person name="Calvi B.R."/>
            <person name="Bernardo de Carvalho A."/>
            <person name="Caspi A."/>
            <person name="Castrezana S."/>
            <person name="Celniker S.E."/>
            <person name="Chang J.L."/>
            <person name="Chapple C."/>
            <person name="Chatterji S."/>
            <person name="Chinwalla A."/>
            <person name="Civetta A."/>
            <person name="Clifton S.W."/>
            <person name="Comeron J.M."/>
            <person name="Costello J.C."/>
            <person name="Coyne J.A."/>
            <person name="Daub J."/>
            <person name="David R.G."/>
            <person name="Delcher A.L."/>
            <person name="Delehaunty K."/>
            <person name="Do C.B."/>
            <person name="Ebling H."/>
            <person name="Edwards K."/>
            <person name="Eickbush T."/>
            <person name="Evans J.D."/>
            <person name="Filipski A."/>
            <person name="Findeiss S."/>
            <person name="Freyhult E."/>
            <person name="Fulton L."/>
            <person name="Fulton R."/>
            <person name="Garcia A.C."/>
            <person name="Gardiner A."/>
            <person name="Garfield D.A."/>
            <person name="Garvin B.E."/>
            <person name="Gibson G."/>
            <person name="Gilbert D."/>
            <person name="Gnerre S."/>
            <person name="Godfrey J."/>
            <person name="Good R."/>
            <person name="Gotea V."/>
            <person name="Gravely B."/>
            <person name="Greenberg A.J."/>
            <person name="Griffiths-Jones S."/>
            <person name="Gross S."/>
            <person name="Guigo R."/>
            <person name="Gustafson E.A."/>
            <person name="Haerty W."/>
            <person name="Hahn M.W."/>
            <person name="Halligan D.L."/>
            <person name="Halpern A.L."/>
            <person name="Halter G.M."/>
            <person name="Han M.V."/>
            <person name="Heger A."/>
            <person name="Hillier L."/>
            <person name="Hinrichs A.S."/>
            <person name="Holmes I."/>
            <person name="Hoskins R.A."/>
            <person name="Hubisz M.J."/>
            <person name="Hultmark D."/>
            <person name="Huntley M.A."/>
            <person name="Jaffe D.B."/>
            <person name="Jagadeeshan S."/>
            <person name="Jeck W.R."/>
            <person name="Johnson J."/>
            <person name="Jones C.D."/>
            <person name="Jordan W.C."/>
            <person name="Karpen G.H."/>
            <person name="Kataoka E."/>
            <person name="Keightley P.D."/>
            <person name="Kheradpour P."/>
            <person name="Kirkness E.F."/>
            <person name="Koerich L.B."/>
            <person name="Kristiansen K."/>
            <person name="Kudrna D."/>
            <person name="Kulathinal R.J."/>
            <person name="Kumar S."/>
            <person name="Kwok R."/>
            <person name="Lander E."/>
            <person name="Langley C.H."/>
            <person name="Lapoint R."/>
            <person name="Lazzaro B.P."/>
            <person name="Lee S.J."/>
            <person name="Levesque L."/>
            <person name="Li R."/>
            <person name="Lin C.F."/>
            <person name="Lin M.F."/>
            <person name="Lindblad-Toh K."/>
            <person name="Llopart A."/>
            <person name="Long M."/>
            <person name="Low L."/>
            <person name="Lozovsky E."/>
            <person name="Lu J."/>
            <person name="Luo M."/>
            <person name="Machado C.A."/>
            <person name="Makalowski W."/>
            <person name="Marzo M."/>
            <person name="Matsuda M."/>
            <person name="Matzkin L."/>
            <person name="McAllister B."/>
            <person name="McBride C.S."/>
            <person name="McKernan B."/>
            <person name="McKernan K."/>
            <person name="Mendez-Lago M."/>
            <person name="Minx P."/>
            <person name="Mollenhauer M.U."/>
            <person name="Montooth K."/>
            <person name="Mount S.M."/>
            <person name="Mu X."/>
            <person name="Myers E."/>
            <person name="Negre B."/>
            <person name="Newfeld S."/>
            <person name="Nielsen R."/>
            <person name="Noor M.A."/>
            <person name="O'Grady P."/>
            <person name="Pachter L."/>
            <person name="Papaceit M."/>
            <person name="Parisi M.J."/>
            <person name="Parisi M."/>
            <person name="Parts L."/>
            <person name="Pedersen J.S."/>
            <person name="Pesole G."/>
            <person name="Phillippy A.M."/>
            <person name="Ponting C.P."/>
            <person name="Pop M."/>
            <person name="Porcelli D."/>
            <person name="Powell J.R."/>
            <person name="Prohaska S."/>
            <person name="Pruitt K."/>
            <person name="Puig M."/>
            <person name="Quesneville H."/>
            <person name="Ram K.R."/>
            <person name="Rand D."/>
            <person name="Rasmussen M.D."/>
            <person name="Reed L.K."/>
            <person name="Reenan R."/>
            <person name="Reily A."/>
            <person name="Remington K.A."/>
            <person name="Rieger T.T."/>
            <person name="Ritchie M.G."/>
            <person name="Robin C."/>
            <person name="Rogers Y.H."/>
            <person name="Rohde C."/>
            <person name="Rozas J."/>
            <person name="Rubenfield M.J."/>
            <person name="Ruiz A."/>
            <person name="Russo S."/>
            <person name="Salzberg S.L."/>
            <person name="Sanchez-Gracia A."/>
            <person name="Saranga D.J."/>
            <person name="Sato H."/>
            <person name="Schaeffer S.W."/>
            <person name="Schatz M.C."/>
            <person name="Schlenke T."/>
            <person name="Schwartz R."/>
            <person name="Segarra C."/>
            <person name="Singh R.S."/>
            <person name="Sirot L."/>
            <person name="Sirota M."/>
            <person name="Sisneros N.B."/>
            <person name="Smith C.D."/>
            <person name="Smith T.F."/>
            <person name="Spieth J."/>
            <person name="Stage D.E."/>
            <person name="Stark A."/>
            <person name="Stephan W."/>
            <person name="Strausberg R.L."/>
            <person name="Strempel S."/>
            <person name="Sturgill D."/>
            <person name="Sutton G."/>
            <person name="Sutton G.G."/>
            <person name="Tao W."/>
            <person name="Teichmann S."/>
            <person name="Tobari Y.N."/>
            <person name="Tomimura Y."/>
            <person name="Tsolas J.M."/>
            <person name="Valente V.L."/>
            <person name="Venter E."/>
            <person name="Venter J.C."/>
            <person name="Vicario S."/>
            <person name="Vieira F.G."/>
            <person name="Vilella A.J."/>
            <person name="Villasante A."/>
            <person name="Walenz B."/>
            <person name="Wang J."/>
            <person name="Wasserman M."/>
            <person name="Watts T."/>
            <person name="Wilson D."/>
            <person name="Wilson R.K."/>
            <person name="Wing R.A."/>
            <person name="Wolfner M.F."/>
            <person name="Wong A."/>
            <person name="Wong G.K."/>
            <person name="Wu C.I."/>
            <person name="Wu G."/>
            <person name="Yamamoto D."/>
            <person name="Yang H.P."/>
            <person name="Yang S.P."/>
            <person name="Yorke J.A."/>
            <person name="Yoshida K."/>
            <person name="Zdobnov E."/>
            <person name="Zhang P."/>
            <person name="Zhang Y."/>
            <person name="Zimin A.V."/>
            <person name="Baldwin J."/>
            <person name="Abdouelleil A."/>
            <person name="Abdulkadir J."/>
            <person name="Abebe A."/>
            <person name="Abera B."/>
            <person name="Abreu J."/>
            <person name="Acer S.C."/>
            <person name="Aftuck L."/>
            <person name="Alexander A."/>
            <person name="An P."/>
            <person name="Anderson E."/>
            <person name="Anderson S."/>
            <person name="Arachi H."/>
            <person name="Azer M."/>
            <person name="Bachantsang P."/>
            <person name="Barry A."/>
            <person name="Bayul T."/>
            <person name="Berlin A."/>
            <person name="Bessette D."/>
            <person name="Bloom T."/>
            <person name="Blye J."/>
            <person name="Boguslavskiy L."/>
            <person name="Bonnet C."/>
            <person name="Boukhgalter B."/>
            <person name="Bourzgui I."/>
            <person name="Brown A."/>
            <person name="Cahill P."/>
            <person name="Channer S."/>
            <person name="Cheshatsang Y."/>
            <person name="Chuda L."/>
            <person name="Citroen M."/>
            <person name="Collymore A."/>
            <person name="Cooke P."/>
            <person name="Costello M."/>
            <person name="D'Aco K."/>
            <person name="Daza R."/>
            <person name="De Haan G."/>
            <person name="DeGray S."/>
            <person name="DeMaso C."/>
            <person name="Dhargay N."/>
            <person name="Dooley K."/>
            <person name="Dooley E."/>
            <person name="Doricent M."/>
            <person name="Dorje P."/>
            <person name="Dorjee K."/>
            <person name="Dupes A."/>
            <person name="Elong R."/>
            <person name="Falk J."/>
            <person name="Farina A."/>
            <person name="Faro S."/>
            <person name="Ferguson D."/>
            <person name="Fisher S."/>
            <person name="Foley C.D."/>
            <person name="Franke A."/>
            <person name="Friedrich D."/>
            <person name="Gadbois L."/>
            <person name="Gearin G."/>
            <person name="Gearin C.R."/>
            <person name="Giannoukos G."/>
            <person name="Goode T."/>
            <person name="Graham J."/>
            <person name="Grandbois E."/>
            <person name="Grewal S."/>
            <person name="Gyaltsen K."/>
            <person name="Hafez N."/>
            <person name="Hagos B."/>
            <person name="Hall J."/>
            <person name="Henson C."/>
            <person name="Hollinger A."/>
            <person name="Honan T."/>
            <person name="Huard M.D."/>
            <person name="Hughes L."/>
            <person name="Hurhula B."/>
            <person name="Husby M.E."/>
            <person name="Kamat A."/>
            <person name="Kanga B."/>
            <person name="Kashin S."/>
            <person name="Khazanovich D."/>
            <person name="Kisner P."/>
            <person name="Lance K."/>
            <person name="Lara M."/>
            <person name="Lee W."/>
            <person name="Lennon N."/>
            <person name="Letendre F."/>
            <person name="LeVine R."/>
            <person name="Lipovsky A."/>
            <person name="Liu X."/>
            <person name="Liu J."/>
            <person name="Liu S."/>
            <person name="Lokyitsang T."/>
            <person name="Lokyitsang Y."/>
            <person name="Lubonja R."/>
            <person name="Lui A."/>
            <person name="MacDonald P."/>
            <person name="Magnisalis V."/>
            <person name="Maru K."/>
            <person name="Matthews C."/>
            <person name="McCusker W."/>
            <person name="McDonough S."/>
            <person name="Mehta T."/>
            <person name="Meldrim J."/>
            <person name="Meneus L."/>
            <person name="Mihai O."/>
            <person name="Mihalev A."/>
            <person name="Mihova T."/>
            <person name="Mittelman R."/>
            <person name="Mlenga V."/>
            <person name="Montmayeur A."/>
            <person name="Mulrain L."/>
            <person name="Navidi A."/>
            <person name="Naylor J."/>
            <person name="Negash T."/>
            <person name="Nguyen T."/>
            <person name="Nguyen N."/>
            <person name="Nicol R."/>
            <person name="Norbu C."/>
            <person name="Norbu N."/>
            <person name="Novod N."/>
            <person name="O'Neill B."/>
            <person name="Osman S."/>
            <person name="Markiewicz E."/>
            <person name="Oyono O.L."/>
            <person name="Patti C."/>
            <person name="Phunkhang P."/>
            <person name="Pierre F."/>
            <person name="Priest M."/>
            <person name="Raghuraman S."/>
            <person name="Rege F."/>
            <person name="Reyes R."/>
            <person name="Rise C."/>
            <person name="Rogov P."/>
            <person name="Ross K."/>
            <person name="Ryan E."/>
            <person name="Settipalli S."/>
            <person name="Shea T."/>
            <person name="Sherpa N."/>
            <person name="Shi L."/>
            <person name="Shih D."/>
            <person name="Sparrow T."/>
            <person name="Spaulding J."/>
            <person name="Stalker J."/>
            <person name="Stange-Thomann N."/>
            <person name="Stavropoulos S."/>
            <person name="Stone C."/>
            <person name="Strader C."/>
            <person name="Tesfaye S."/>
            <person name="Thomson T."/>
            <person name="Thoulutsang Y."/>
            <person name="Thoulutsang D."/>
            <person name="Topham K."/>
            <person name="Topping I."/>
            <person name="Tsamla T."/>
            <person name="Vassiliev H."/>
            <person name="Vo A."/>
            <person name="Wangchuk T."/>
            <person name="Wangdi T."/>
            <person name="Weiand M."/>
            <person name="Wilkinson J."/>
            <person name="Wilson A."/>
            <person name="Yadav S."/>
            <person name="Young G."/>
            <person name="Yu Q."/>
            <person name="Zembek L."/>
            <person name="Zhong D."/>
            <person name="Zimmer A."/>
            <person name="Zwirko Z."/>
            <person name="Jaffe D.B."/>
            <person name="Alvarez P."/>
            <person name="Brockman W."/>
            <person name="Butler J."/>
            <person name="Chin C."/>
            <person name="Gnerre S."/>
            <person name="Grabherr M."/>
            <person name="Kleber M."/>
            <person name="Mauceli E."/>
            <person name="MacCallum I."/>
        </authorList>
    </citation>
    <scope>NUCLEOTIDE SEQUENCE [LARGE SCALE GENOMIC DNA]</scope>
    <source>
        <strain evidence="10">Tucson 15287-2541.00</strain>
    </source>
</reference>
<dbReference type="Proteomes" id="UP000001070">
    <property type="component" value="Unassembled WGS sequence"/>
</dbReference>
<keyword evidence="4" id="KW-0808">Transferase</keyword>
<feature type="domain" description="Alpha 1,4-glycosyltransferase" evidence="8">
    <location>
        <begin position="222"/>
        <end position="351"/>
    </location>
</feature>
<dbReference type="GO" id="GO:0035248">
    <property type="term" value="F:alpha-1,4-N-acetylgalactosaminyltransferase activity"/>
    <property type="evidence" value="ECO:0007669"/>
    <property type="project" value="TreeGrafter"/>
</dbReference>
<gene>
    <name evidence="9" type="primary">Dgri\GH10340</name>
    <name evidence="9" type="ORF">Dgri_GH10340</name>
</gene>
<dbReference type="InParanoid" id="B4JA59"/>
<accession>B4JA59</accession>
<dbReference type="InterPro" id="IPR007577">
    <property type="entry name" value="GlycoTrfase_DXD_sugar-bd_CS"/>
</dbReference>
<evidence type="ECO:0000313" key="10">
    <source>
        <dbReference type="Proteomes" id="UP000001070"/>
    </source>
</evidence>
<protein>
    <submittedName>
        <fullName evidence="9">GH10340</fullName>
    </submittedName>
</protein>
<keyword evidence="7" id="KW-0812">Transmembrane</keyword>
<dbReference type="HOGENOM" id="CLU_049512_0_0_1"/>
<feature type="transmembrane region" description="Helical" evidence="7">
    <location>
        <begin position="12"/>
        <end position="29"/>
    </location>
</feature>
<evidence type="ECO:0000313" key="9">
    <source>
        <dbReference type="EMBL" id="EDW03733.1"/>
    </source>
</evidence>
<evidence type="ECO:0000256" key="1">
    <source>
        <dbReference type="ARBA" id="ARBA00004323"/>
    </source>
</evidence>
<keyword evidence="7" id="KW-1133">Transmembrane helix</keyword>
<keyword evidence="5" id="KW-0333">Golgi apparatus</keyword>
<dbReference type="InterPro" id="IPR051981">
    <property type="entry name" value="Glycosyltransf_32"/>
</dbReference>
<dbReference type="PhylomeDB" id="B4JA59"/>
<keyword evidence="6 7" id="KW-0472">Membrane</keyword>